<evidence type="ECO:0000256" key="3">
    <source>
        <dbReference type="ARBA" id="ARBA00011881"/>
    </source>
</evidence>
<dbReference type="Gene3D" id="1.10.540.10">
    <property type="entry name" value="Acyl-CoA dehydrogenase/oxidase, N-terminal domain"/>
    <property type="match status" value="1"/>
</dbReference>
<dbReference type="Pfam" id="PF02770">
    <property type="entry name" value="Acyl-CoA_dh_M"/>
    <property type="match status" value="1"/>
</dbReference>
<protein>
    <recommendedName>
        <fullName evidence="8">Cyclohex-1-ene-1-carbonyl-CoA dehydrogenase</fullName>
        <ecNumber evidence="7">1.3.8.10</ecNumber>
    </recommendedName>
</protein>
<feature type="domain" description="Acyl-CoA dehydrogenase/oxidase C-terminal" evidence="10">
    <location>
        <begin position="232"/>
        <end position="381"/>
    </location>
</feature>
<dbReference type="OrthoDB" id="9765339at2"/>
<dbReference type="GO" id="GO:0003995">
    <property type="term" value="F:acyl-CoA dehydrogenase activity"/>
    <property type="evidence" value="ECO:0007669"/>
    <property type="project" value="InterPro"/>
</dbReference>
<evidence type="ECO:0000313" key="13">
    <source>
        <dbReference type="EMBL" id="ROR01466.1"/>
    </source>
</evidence>
<dbReference type="SUPFAM" id="SSF56645">
    <property type="entry name" value="Acyl-CoA dehydrogenase NM domain-like"/>
    <property type="match status" value="1"/>
</dbReference>
<gene>
    <name evidence="13" type="ORF">EDC27_0640</name>
</gene>
<evidence type="ECO:0000256" key="7">
    <source>
        <dbReference type="ARBA" id="ARBA00066362"/>
    </source>
</evidence>
<dbReference type="InterPro" id="IPR036250">
    <property type="entry name" value="AcylCo_DH-like_C"/>
</dbReference>
<evidence type="ECO:0000256" key="5">
    <source>
        <dbReference type="ARBA" id="ARBA00022827"/>
    </source>
</evidence>
<dbReference type="Proteomes" id="UP000276223">
    <property type="component" value="Unassembled WGS sequence"/>
</dbReference>
<dbReference type="FunFam" id="1.20.140.10:FF:000004">
    <property type="entry name" value="Acyl-CoA dehydrogenase FadE25"/>
    <property type="match status" value="1"/>
</dbReference>
<feature type="domain" description="Acyl-CoA oxidase/dehydrogenase middle" evidence="11">
    <location>
        <begin position="124"/>
        <end position="220"/>
    </location>
</feature>
<evidence type="ECO:0000256" key="4">
    <source>
        <dbReference type="ARBA" id="ARBA00022630"/>
    </source>
</evidence>
<dbReference type="AlphaFoldDB" id="A0A3N1VF17"/>
<keyword evidence="4 9" id="KW-0285">Flavoprotein</keyword>
<evidence type="ECO:0000256" key="1">
    <source>
        <dbReference type="ARBA" id="ARBA00001974"/>
    </source>
</evidence>
<dbReference type="InterPro" id="IPR009075">
    <property type="entry name" value="AcylCo_DH/oxidase_C"/>
</dbReference>
<evidence type="ECO:0000259" key="10">
    <source>
        <dbReference type="Pfam" id="PF00441"/>
    </source>
</evidence>
<dbReference type="PANTHER" id="PTHR43884:SF12">
    <property type="entry name" value="ISOVALERYL-COA DEHYDROGENASE, MITOCHONDRIAL-RELATED"/>
    <property type="match status" value="1"/>
</dbReference>
<comment type="cofactor">
    <cofactor evidence="1 9">
        <name>FAD</name>
        <dbReference type="ChEBI" id="CHEBI:57692"/>
    </cofactor>
</comment>
<evidence type="ECO:0000313" key="14">
    <source>
        <dbReference type="Proteomes" id="UP000276223"/>
    </source>
</evidence>
<dbReference type="GO" id="GO:0050660">
    <property type="term" value="F:flavin adenine dinucleotide binding"/>
    <property type="evidence" value="ECO:0007669"/>
    <property type="project" value="InterPro"/>
</dbReference>
<feature type="domain" description="Acyl-CoA dehydrogenase/oxidase N-terminal" evidence="12">
    <location>
        <begin position="6"/>
        <end position="119"/>
    </location>
</feature>
<keyword evidence="6 9" id="KW-0560">Oxidoreductase</keyword>
<dbReference type="Pfam" id="PF02771">
    <property type="entry name" value="Acyl-CoA_dh_N"/>
    <property type="match status" value="1"/>
</dbReference>
<dbReference type="InterPro" id="IPR009100">
    <property type="entry name" value="AcylCoA_DH/oxidase_NM_dom_sf"/>
</dbReference>
<evidence type="ECO:0000256" key="9">
    <source>
        <dbReference type="RuleBase" id="RU362125"/>
    </source>
</evidence>
<dbReference type="EMBL" id="RJVA01000010">
    <property type="protein sequence ID" value="ROR01466.1"/>
    <property type="molecule type" value="Genomic_DNA"/>
</dbReference>
<proteinExistence type="inferred from homology"/>
<dbReference type="Gene3D" id="1.20.140.10">
    <property type="entry name" value="Butyryl-CoA Dehydrogenase, subunit A, domain 3"/>
    <property type="match status" value="1"/>
</dbReference>
<evidence type="ECO:0000259" key="12">
    <source>
        <dbReference type="Pfam" id="PF02771"/>
    </source>
</evidence>
<keyword evidence="14" id="KW-1185">Reference proteome</keyword>
<dbReference type="PROSITE" id="PS00072">
    <property type="entry name" value="ACYL_COA_DH_1"/>
    <property type="match status" value="1"/>
</dbReference>
<comment type="similarity">
    <text evidence="2 9">Belongs to the acyl-CoA dehydrogenase family.</text>
</comment>
<accession>A0A3N1VF17</accession>
<keyword evidence="5 9" id="KW-0274">FAD</keyword>
<dbReference type="FunFam" id="2.40.110.10:FF:000001">
    <property type="entry name" value="Acyl-CoA dehydrogenase, mitochondrial"/>
    <property type="match status" value="1"/>
</dbReference>
<dbReference type="FunFam" id="1.10.540.10:FF:000002">
    <property type="entry name" value="Acyl-CoA dehydrogenase FadE19"/>
    <property type="match status" value="1"/>
</dbReference>
<name>A0A3N1VF17_9BACT</name>
<evidence type="ECO:0000256" key="2">
    <source>
        <dbReference type="ARBA" id="ARBA00009347"/>
    </source>
</evidence>
<dbReference type="PANTHER" id="PTHR43884">
    <property type="entry name" value="ACYL-COA DEHYDROGENASE"/>
    <property type="match status" value="1"/>
</dbReference>
<dbReference type="PROSITE" id="PS00073">
    <property type="entry name" value="ACYL_COA_DH_2"/>
    <property type="match status" value="1"/>
</dbReference>
<comment type="subunit">
    <text evidence="3">Homotetramer.</text>
</comment>
<dbReference type="SUPFAM" id="SSF47203">
    <property type="entry name" value="Acyl-CoA dehydrogenase C-terminal domain-like"/>
    <property type="match status" value="1"/>
</dbReference>
<dbReference type="EC" id="1.3.8.10" evidence="7"/>
<sequence length="382" mass="41545">MNFELTEEQKIIQDTAAKFAKNELEPVAAELDRTKNRDILKRNLKKLAELGFMGLNVDPEYGGTGAGVVAFSLAMTELGRACAATTVTASVTNMVAEVIQATGTEEQKRRYIPPLCSGEYAAGSFALSEPGAGSDPAGIRTSAVKDGNHWVINGTKLWITSAEYAGVFVVWAVTDKEAPKGKGITCFLVEPGTPGFTIGKDEKKLGQHGSSTNELLFEDCRVPESAVLGRVNDGFRIAVSELAGGRIGIGSMALGIGLAAMDFASNYAKERIQFGVPIAKHQAIQWMIADNYTRLEAARLLLLRAAYLKENKRPYTKEASMGKLYATEAANKACYDAVQILGGYGYTQDFPLERYYRDVRVTTIYEGTSEIQRLIIARELLK</sequence>
<dbReference type="Pfam" id="PF00441">
    <property type="entry name" value="Acyl-CoA_dh_1"/>
    <property type="match status" value="1"/>
</dbReference>
<evidence type="ECO:0000256" key="6">
    <source>
        <dbReference type="ARBA" id="ARBA00023002"/>
    </source>
</evidence>
<dbReference type="Gene3D" id="2.40.110.10">
    <property type="entry name" value="Butyryl-CoA Dehydrogenase, subunit A, domain 2"/>
    <property type="match status" value="1"/>
</dbReference>
<dbReference type="InterPro" id="IPR006089">
    <property type="entry name" value="Acyl-CoA_DH_CS"/>
</dbReference>
<dbReference type="InterPro" id="IPR046373">
    <property type="entry name" value="Acyl-CoA_Oxase/DH_mid-dom_sf"/>
</dbReference>
<evidence type="ECO:0000256" key="8">
    <source>
        <dbReference type="ARBA" id="ARBA00072305"/>
    </source>
</evidence>
<evidence type="ECO:0000259" key="11">
    <source>
        <dbReference type="Pfam" id="PF02770"/>
    </source>
</evidence>
<dbReference type="RefSeq" id="WP_123289187.1">
    <property type="nucleotide sequence ID" value="NZ_RJVA01000010.1"/>
</dbReference>
<dbReference type="PIRSF" id="PIRSF016578">
    <property type="entry name" value="HsaA"/>
    <property type="match status" value="1"/>
</dbReference>
<comment type="caution">
    <text evidence="13">The sequence shown here is derived from an EMBL/GenBank/DDBJ whole genome shotgun (WGS) entry which is preliminary data.</text>
</comment>
<organism evidence="13 14">
    <name type="scientific">Desulfosoma caldarium</name>
    <dbReference type="NCBI Taxonomy" id="610254"/>
    <lineage>
        <taxon>Bacteria</taxon>
        <taxon>Pseudomonadati</taxon>
        <taxon>Thermodesulfobacteriota</taxon>
        <taxon>Syntrophobacteria</taxon>
        <taxon>Syntrophobacterales</taxon>
        <taxon>Syntrophobacteraceae</taxon>
        <taxon>Desulfosoma</taxon>
    </lineage>
</organism>
<dbReference type="InterPro" id="IPR037069">
    <property type="entry name" value="AcylCoA_DH/ox_N_sf"/>
</dbReference>
<dbReference type="InterPro" id="IPR013786">
    <property type="entry name" value="AcylCoA_DH/ox_N"/>
</dbReference>
<reference evidence="13 14" key="1">
    <citation type="submission" date="2018-11" db="EMBL/GenBank/DDBJ databases">
        <title>Genomic Encyclopedia of Type Strains, Phase IV (KMG-IV): sequencing the most valuable type-strain genomes for metagenomic binning, comparative biology and taxonomic classification.</title>
        <authorList>
            <person name="Goeker M."/>
        </authorList>
    </citation>
    <scope>NUCLEOTIDE SEQUENCE [LARGE SCALE GENOMIC DNA]</scope>
    <source>
        <strain evidence="13 14">DSM 22027</strain>
    </source>
</reference>
<dbReference type="InterPro" id="IPR006091">
    <property type="entry name" value="Acyl-CoA_Oxase/DH_mid-dom"/>
</dbReference>